<dbReference type="Ensembl" id="ENSCUST00005024713.1">
    <property type="protein sequence ID" value="ENSCUSP00005023863.1"/>
    <property type="gene ID" value="ENSCUSG00005014948.1"/>
</dbReference>
<name>A0A8C3V0L6_CATUS</name>
<reference evidence="1" key="2">
    <citation type="submission" date="2025-08" db="UniProtKB">
        <authorList>
            <consortium name="Ensembl"/>
        </authorList>
    </citation>
    <scope>IDENTIFICATION</scope>
</reference>
<protein>
    <submittedName>
        <fullName evidence="1">Uncharacterized protein</fullName>
    </submittedName>
</protein>
<reference evidence="1" key="3">
    <citation type="submission" date="2025-09" db="UniProtKB">
        <authorList>
            <consortium name="Ensembl"/>
        </authorList>
    </citation>
    <scope>IDENTIFICATION</scope>
</reference>
<evidence type="ECO:0000313" key="1">
    <source>
        <dbReference type="Ensembl" id="ENSCUSP00005023863.1"/>
    </source>
</evidence>
<organism evidence="1 2">
    <name type="scientific">Catharus ustulatus</name>
    <name type="common">Russet-backed thrush</name>
    <name type="synonym">Hylocichla ustulatus</name>
    <dbReference type="NCBI Taxonomy" id="91951"/>
    <lineage>
        <taxon>Eukaryota</taxon>
        <taxon>Metazoa</taxon>
        <taxon>Chordata</taxon>
        <taxon>Craniata</taxon>
        <taxon>Vertebrata</taxon>
        <taxon>Euteleostomi</taxon>
        <taxon>Archelosauria</taxon>
        <taxon>Archosauria</taxon>
        <taxon>Dinosauria</taxon>
        <taxon>Saurischia</taxon>
        <taxon>Theropoda</taxon>
        <taxon>Coelurosauria</taxon>
        <taxon>Aves</taxon>
        <taxon>Neognathae</taxon>
        <taxon>Neoaves</taxon>
        <taxon>Telluraves</taxon>
        <taxon>Australaves</taxon>
        <taxon>Passeriformes</taxon>
        <taxon>Turdidae</taxon>
        <taxon>Catharus</taxon>
    </lineage>
</organism>
<proteinExistence type="predicted"/>
<dbReference type="Proteomes" id="UP000694563">
    <property type="component" value="Chromosome 15"/>
</dbReference>
<evidence type="ECO:0000313" key="2">
    <source>
        <dbReference type="Proteomes" id="UP000694563"/>
    </source>
</evidence>
<sequence>MGEKASGNDHREHTGVFLTCVPGAGLPTGCALQDALQALLTHHPIDGVIWPTPLGGRGTHLPLPCFWLMSAGKWGEWEPWLKWSLLYGMSGVRGCTPCDGCTTGTLLDCKTQ</sequence>
<keyword evidence="2" id="KW-1185">Reference proteome</keyword>
<reference evidence="1" key="1">
    <citation type="submission" date="2020-10" db="EMBL/GenBank/DDBJ databases">
        <title>Catharus ustulatus (Swainson's thrush) genome, bCatUst1, primary haplotype v2.</title>
        <authorList>
            <person name="Delmore K."/>
            <person name="Vafadar M."/>
            <person name="Formenti G."/>
            <person name="Chow W."/>
            <person name="Pelan S."/>
            <person name="Howe K."/>
            <person name="Rhie A."/>
            <person name="Mountcastle J."/>
            <person name="Haase B."/>
            <person name="Fedrigo O."/>
            <person name="Jarvis E.D."/>
        </authorList>
    </citation>
    <scope>NUCLEOTIDE SEQUENCE [LARGE SCALE GENOMIC DNA]</scope>
</reference>
<accession>A0A8C3V0L6</accession>
<dbReference type="AlphaFoldDB" id="A0A8C3V0L6"/>